<organism evidence="1 2">
    <name type="scientific">Crassostrea virginica</name>
    <name type="common">Eastern oyster</name>
    <dbReference type="NCBI Taxonomy" id="6565"/>
    <lineage>
        <taxon>Eukaryota</taxon>
        <taxon>Metazoa</taxon>
        <taxon>Spiralia</taxon>
        <taxon>Lophotrochozoa</taxon>
        <taxon>Mollusca</taxon>
        <taxon>Bivalvia</taxon>
        <taxon>Autobranchia</taxon>
        <taxon>Pteriomorphia</taxon>
        <taxon>Ostreida</taxon>
        <taxon>Ostreoidea</taxon>
        <taxon>Ostreidae</taxon>
        <taxon>Crassostrea</taxon>
    </lineage>
</organism>
<accession>A0A8B8AB08</accession>
<dbReference type="AlphaFoldDB" id="A0A8B8AB08"/>
<sequence>MEKRNEKGCFVAIRHNTAVIQAGIYICTRGRLETTGVDHMETKDLEPHYRPPGNLSGSRSSEHTCIYTMIYDFNNQLRDGAHAVATMRTDGRSTPSYDIFIQKTKNFTKVLYISMKT</sequence>
<keyword evidence="1" id="KW-1185">Reference proteome</keyword>
<gene>
    <name evidence="2" type="primary">LOC111100838</name>
</gene>
<protein>
    <submittedName>
        <fullName evidence="2">Uncharacterized protein LOC111100838</fullName>
    </submittedName>
</protein>
<reference evidence="2" key="1">
    <citation type="submission" date="2025-08" db="UniProtKB">
        <authorList>
            <consortium name="RefSeq"/>
        </authorList>
    </citation>
    <scope>IDENTIFICATION</scope>
    <source>
        <tissue evidence="2">Whole sample</tissue>
    </source>
</reference>
<name>A0A8B8AB08_CRAVI</name>
<dbReference type="RefSeq" id="XP_022288661.1">
    <property type="nucleotide sequence ID" value="XM_022432953.1"/>
</dbReference>
<evidence type="ECO:0000313" key="1">
    <source>
        <dbReference type="Proteomes" id="UP000694844"/>
    </source>
</evidence>
<dbReference type="KEGG" id="cvn:111100838"/>
<proteinExistence type="predicted"/>
<evidence type="ECO:0000313" key="2">
    <source>
        <dbReference type="RefSeq" id="XP_022288661.1"/>
    </source>
</evidence>
<dbReference type="GeneID" id="111100838"/>
<dbReference type="Proteomes" id="UP000694844">
    <property type="component" value="Chromosome 6"/>
</dbReference>